<comment type="caution">
    <text evidence="6">The sequence shown here is derived from an EMBL/GenBank/DDBJ whole genome shotgun (WGS) entry which is preliminary data.</text>
</comment>
<organism evidence="6 7">
    <name type="scientific">Nonomuraea guangzhouensis</name>
    <dbReference type="NCBI Taxonomy" id="1291555"/>
    <lineage>
        <taxon>Bacteria</taxon>
        <taxon>Bacillati</taxon>
        <taxon>Actinomycetota</taxon>
        <taxon>Actinomycetes</taxon>
        <taxon>Streptosporangiales</taxon>
        <taxon>Streptosporangiaceae</taxon>
        <taxon>Nonomuraea</taxon>
    </lineage>
</organism>
<reference evidence="7" key="1">
    <citation type="journal article" date="2019" name="Int. J. Syst. Evol. Microbiol.">
        <title>The Global Catalogue of Microorganisms (GCM) 10K type strain sequencing project: providing services to taxonomists for standard genome sequencing and annotation.</title>
        <authorList>
            <consortium name="The Broad Institute Genomics Platform"/>
            <consortium name="The Broad Institute Genome Sequencing Center for Infectious Disease"/>
            <person name="Wu L."/>
            <person name="Ma J."/>
        </authorList>
    </citation>
    <scope>NUCLEOTIDE SEQUENCE [LARGE SCALE GENOMIC DNA]</scope>
    <source>
        <strain evidence="7">CGMCC 1.15399</strain>
    </source>
</reference>
<evidence type="ECO:0000313" key="7">
    <source>
        <dbReference type="Proteomes" id="UP001597097"/>
    </source>
</evidence>
<keyword evidence="3" id="KW-0677">Repeat</keyword>
<keyword evidence="2" id="KW-0963">Cytoplasm</keyword>
<evidence type="ECO:0000256" key="2">
    <source>
        <dbReference type="ARBA" id="ARBA00022490"/>
    </source>
</evidence>
<dbReference type="EMBL" id="JBHUCM010000025">
    <property type="protein sequence ID" value="MFD1541243.1"/>
    <property type="molecule type" value="Genomic_DNA"/>
</dbReference>
<evidence type="ECO:0000256" key="4">
    <source>
        <dbReference type="PROSITE-ProRule" id="PRU00339"/>
    </source>
</evidence>
<accession>A0ABW4GG03</accession>
<dbReference type="InterPro" id="IPR052386">
    <property type="entry name" value="GPSM"/>
</dbReference>
<proteinExistence type="predicted"/>
<evidence type="ECO:0000256" key="3">
    <source>
        <dbReference type="ARBA" id="ARBA00022737"/>
    </source>
</evidence>
<feature type="repeat" description="TPR" evidence="4">
    <location>
        <begin position="834"/>
        <end position="867"/>
    </location>
</feature>
<keyword evidence="7" id="KW-1185">Reference proteome</keyword>
<evidence type="ECO:0000313" key="6">
    <source>
        <dbReference type="EMBL" id="MFD1541243.1"/>
    </source>
</evidence>
<dbReference type="RefSeq" id="WP_219538801.1">
    <property type="nucleotide sequence ID" value="NZ_JAHKRM010000051.1"/>
</dbReference>
<comment type="subcellular location">
    <subcellularLocation>
        <location evidence="1">Cytoplasm</location>
    </subcellularLocation>
</comment>
<dbReference type="Pfam" id="PF13374">
    <property type="entry name" value="TPR_10"/>
    <property type="match status" value="1"/>
</dbReference>
<name>A0ABW4GG03_9ACTN</name>
<dbReference type="GO" id="GO:0005524">
    <property type="term" value="F:ATP binding"/>
    <property type="evidence" value="ECO:0007669"/>
    <property type="project" value="UniProtKB-KW"/>
</dbReference>
<keyword evidence="6" id="KW-0547">Nucleotide-binding</keyword>
<feature type="region of interest" description="Disordered" evidence="5">
    <location>
        <begin position="1"/>
        <end position="20"/>
    </location>
</feature>
<dbReference type="PANTHER" id="PTHR45954">
    <property type="entry name" value="LD33695P"/>
    <property type="match status" value="1"/>
</dbReference>
<dbReference type="PROSITE" id="PS50005">
    <property type="entry name" value="TPR"/>
    <property type="match status" value="1"/>
</dbReference>
<dbReference type="SMART" id="SM00028">
    <property type="entry name" value="TPR"/>
    <property type="match status" value="9"/>
</dbReference>
<dbReference type="Pfam" id="PF13424">
    <property type="entry name" value="TPR_12"/>
    <property type="match status" value="4"/>
</dbReference>
<sequence length="889" mass="95394">MSEPRTVDNQAGGDGAPHNAVTGGTFYAPVTLARDVTMHVTGPAPQAPAGLPAGPVGFVGRTDALREVLAFLDPADAGGTGVVVSAVAGMAGVGKTALALVAAHQAMEQGWFGGGVYFVDLRGYTPDPGKRVSAAAAAGDVLRKMGIRDTDLPPTGEERLALYRSVLAEQARQGLPVLVVADNAAVTGQVEPLLPAQPCHRLLITSRHTLTLSAHLIDLTVLPEEEALDLLRTALQPSRPDPRIDAEPHPATTIARLCGRLPLALQITAALLRAEPGRSLADMAAELADARHRLDALDTGDTDSHGRPYAVRAAFDLSYRHLVDTQPEQARLFRLLPLDPGPHLSLSAAAALDDAPEPVTRRRLAALSRAHLVTAPVPGQDRWAMHDLVRLYADEHGRTEADSDGRERALDRMLAFYLDTADAADGHLRALPSQSTSERFGGRQDALAWLDAEHANLVAAVALADATHRHHVALYLSVRLTEYLAWRRHLDDRLTVANVAVRAGDRLGDRLGEAVALNNLGVALSEVRRFTDAIITHRKALTILRKLRDRHSEAQVLNNLGSALSGLRRFTEASTAQQKALTILRELGDPRSEAQVLINLGNALSGLRRFTEAITAQQKALTILGLLDDRLGAAQVLINLGNALAEVRRYAEAITAQQKALTILRELDDRHGEAKVLNSLGSILGEAGRFEEAVTVLEDALTARREVEDRHGEGITLTNLGNALGELGQFKAAVTAYRDALAVYRELGDRHGEGTALTNLGSALSGVRRFDEAITVLTDALAVCRELGERHGEGMALNNLGNALGEAGRFEEAVTVHRKALTICREADDRHGEGTALTNLGKALGELGRFDEAISAFERATTIFETVSDERRRKRAQALAEAARLRNAE</sequence>
<dbReference type="InterPro" id="IPR019734">
    <property type="entry name" value="TPR_rpt"/>
</dbReference>
<evidence type="ECO:0000256" key="5">
    <source>
        <dbReference type="SAM" id="MobiDB-lite"/>
    </source>
</evidence>
<dbReference type="PANTHER" id="PTHR45954:SF1">
    <property type="entry name" value="LD33695P"/>
    <property type="match status" value="1"/>
</dbReference>
<keyword evidence="4" id="KW-0802">TPR repeat</keyword>
<evidence type="ECO:0000256" key="1">
    <source>
        <dbReference type="ARBA" id="ARBA00004496"/>
    </source>
</evidence>
<dbReference type="Proteomes" id="UP001597097">
    <property type="component" value="Unassembled WGS sequence"/>
</dbReference>
<keyword evidence="6" id="KW-0067">ATP-binding</keyword>
<gene>
    <name evidence="6" type="ORF">ACFSJ0_29610</name>
</gene>
<protein>
    <submittedName>
        <fullName evidence="6">ATP-binding protein</fullName>
    </submittedName>
</protein>